<evidence type="ECO:0000256" key="1">
    <source>
        <dbReference type="SAM" id="MobiDB-lite"/>
    </source>
</evidence>
<reference evidence="3" key="1">
    <citation type="journal article" date="2017" name="Plant J.">
        <title>The pomegranate (Punica granatum L.) genome and the genomics of punicalagin biosynthesis.</title>
        <authorList>
            <person name="Qin G."/>
            <person name="Xu C."/>
            <person name="Ming R."/>
            <person name="Tang H."/>
            <person name="Guyot R."/>
            <person name="Kramer E.M."/>
            <person name="Hu Y."/>
            <person name="Yi X."/>
            <person name="Qi Y."/>
            <person name="Xu X."/>
            <person name="Gao Z."/>
            <person name="Pan H."/>
            <person name="Jian J."/>
            <person name="Tian Y."/>
            <person name="Yue Z."/>
            <person name="Xu Y."/>
        </authorList>
    </citation>
    <scope>NUCLEOTIDE SEQUENCE [LARGE SCALE GENOMIC DNA]</scope>
    <source>
        <strain evidence="3">cv. Dabenzi</strain>
    </source>
</reference>
<proteinExistence type="predicted"/>
<sequence length="84" mass="9108">MSVPNLGPRPCGFTLNLSGKLDFPSGKSKKWECYSAGALAQKAITPVEDDRTHTSRLEPSEATNPTQDDQSKGFNKDLSLLPSE</sequence>
<evidence type="ECO:0000313" key="2">
    <source>
        <dbReference type="EMBL" id="OWM76443.1"/>
    </source>
</evidence>
<name>A0A218WUV5_PUNGR</name>
<comment type="caution">
    <text evidence="2">The sequence shown here is derived from an EMBL/GenBank/DDBJ whole genome shotgun (WGS) entry which is preliminary data.</text>
</comment>
<dbReference type="AlphaFoldDB" id="A0A218WUV5"/>
<dbReference type="Proteomes" id="UP000197138">
    <property type="component" value="Unassembled WGS sequence"/>
</dbReference>
<evidence type="ECO:0000313" key="3">
    <source>
        <dbReference type="Proteomes" id="UP000197138"/>
    </source>
</evidence>
<feature type="compositionally biased region" description="Basic and acidic residues" evidence="1">
    <location>
        <begin position="48"/>
        <end position="59"/>
    </location>
</feature>
<protein>
    <submittedName>
        <fullName evidence="2">Uncharacterized protein</fullName>
    </submittedName>
</protein>
<gene>
    <name evidence="2" type="ORF">CDL15_Pgr024651</name>
</gene>
<feature type="region of interest" description="Disordered" evidence="1">
    <location>
        <begin position="45"/>
        <end position="84"/>
    </location>
</feature>
<organism evidence="2 3">
    <name type="scientific">Punica granatum</name>
    <name type="common">Pomegranate</name>
    <dbReference type="NCBI Taxonomy" id="22663"/>
    <lineage>
        <taxon>Eukaryota</taxon>
        <taxon>Viridiplantae</taxon>
        <taxon>Streptophyta</taxon>
        <taxon>Embryophyta</taxon>
        <taxon>Tracheophyta</taxon>
        <taxon>Spermatophyta</taxon>
        <taxon>Magnoliopsida</taxon>
        <taxon>eudicotyledons</taxon>
        <taxon>Gunneridae</taxon>
        <taxon>Pentapetalae</taxon>
        <taxon>rosids</taxon>
        <taxon>malvids</taxon>
        <taxon>Myrtales</taxon>
        <taxon>Lythraceae</taxon>
        <taxon>Punica</taxon>
    </lineage>
</organism>
<accession>A0A218WUV5</accession>
<dbReference type="EMBL" id="MTKT01003205">
    <property type="protein sequence ID" value="OWM76443.1"/>
    <property type="molecule type" value="Genomic_DNA"/>
</dbReference>